<proteinExistence type="predicted"/>
<accession>A0A7S0SC88</accession>
<organism evidence="3">
    <name type="scientific">Mantoniella antarctica</name>
    <dbReference type="NCBI Taxonomy" id="81844"/>
    <lineage>
        <taxon>Eukaryota</taxon>
        <taxon>Viridiplantae</taxon>
        <taxon>Chlorophyta</taxon>
        <taxon>Mamiellophyceae</taxon>
        <taxon>Mamiellales</taxon>
        <taxon>Mamiellaceae</taxon>
        <taxon>Mantoniella</taxon>
    </lineage>
</organism>
<feature type="transmembrane region" description="Helical" evidence="2">
    <location>
        <begin position="522"/>
        <end position="544"/>
    </location>
</feature>
<keyword evidence="2" id="KW-0812">Transmembrane</keyword>
<gene>
    <name evidence="3" type="ORF">MANT1106_LOCUS4507</name>
</gene>
<evidence type="ECO:0000313" key="3">
    <source>
        <dbReference type="EMBL" id="CAD8701825.1"/>
    </source>
</evidence>
<keyword evidence="2" id="KW-1133">Transmembrane helix</keyword>
<feature type="compositionally biased region" description="Low complexity" evidence="1">
    <location>
        <begin position="25"/>
        <end position="41"/>
    </location>
</feature>
<evidence type="ECO:0000256" key="1">
    <source>
        <dbReference type="SAM" id="MobiDB-lite"/>
    </source>
</evidence>
<sequence length="549" mass="57155">MRRPLHVGARVASGAPAVASGTPDGALGASRSGRAGPSSALNLKPSTVLPSHLFNDTDVAGTGAAGFGSVPRARHRAAAVPGGSVHDEQRQFPSTASRPLGVGGGGPYPAASREPRIGGGRGVIEDGSNFTTQPPGNNHANNGDERAGREVSSSGASANAAVVPRGGKSGGGGGGWTGISSVSRLPPPPPLPLEDWDDGATSPLRRLSTTYSTRASAPVLFDLTQNHQRQAQPLETGSGWPLEAFRAATATHKAVDASGEGGRGLPPFVLATPGAGTAWKAAAGAGPLGHRTADGRAPVPAREGAVLMPYGIDIDDLTDRPHPQPHQQPQTQPHLQPQRRYEYPPMLKMWNQENTPYPPGLESRPRPDLGPDLGPARGRGSGLELGGRLQSYQQRFVPPQFSPYAGVSGGAQYQYAHAHGSGQDDDSDSLPSSRRRRRGSGNRARDGGGGGGGTAKARRRLLYEARQREQETETRSLAAPQSMMNVWFLVMGAGAVMVVLLAVGDLMFAALWSSASNVHPHVAQLCAIIVGGGWLMLLLVFWLASRGVT</sequence>
<reference evidence="3" key="1">
    <citation type="submission" date="2021-01" db="EMBL/GenBank/DDBJ databases">
        <authorList>
            <person name="Corre E."/>
            <person name="Pelletier E."/>
            <person name="Niang G."/>
            <person name="Scheremetjew M."/>
            <person name="Finn R."/>
            <person name="Kale V."/>
            <person name="Holt S."/>
            <person name="Cochrane G."/>
            <person name="Meng A."/>
            <person name="Brown T."/>
            <person name="Cohen L."/>
        </authorList>
    </citation>
    <scope>NUCLEOTIDE SEQUENCE</scope>
    <source>
        <strain evidence="3">SL-175</strain>
    </source>
</reference>
<feature type="compositionally biased region" description="Polar residues" evidence="1">
    <location>
        <begin position="128"/>
        <end position="141"/>
    </location>
</feature>
<name>A0A7S0SC88_9CHLO</name>
<feature type="region of interest" description="Disordered" evidence="1">
    <location>
        <begin position="313"/>
        <end position="337"/>
    </location>
</feature>
<feature type="region of interest" description="Disordered" evidence="1">
    <location>
        <begin position="1"/>
        <end position="43"/>
    </location>
</feature>
<feature type="compositionally biased region" description="Gly residues" evidence="1">
    <location>
        <begin position="167"/>
        <end position="177"/>
    </location>
</feature>
<protein>
    <submittedName>
        <fullName evidence="3">Uncharacterized protein</fullName>
    </submittedName>
</protein>
<feature type="region of interest" description="Disordered" evidence="1">
    <location>
        <begin position="75"/>
        <end position="204"/>
    </location>
</feature>
<feature type="region of interest" description="Disordered" evidence="1">
    <location>
        <begin position="349"/>
        <end position="384"/>
    </location>
</feature>
<feature type="compositionally biased region" description="Low complexity" evidence="1">
    <location>
        <begin position="151"/>
        <end position="163"/>
    </location>
</feature>
<dbReference type="EMBL" id="HBFC01007922">
    <property type="protein sequence ID" value="CAD8701825.1"/>
    <property type="molecule type" value="Transcribed_RNA"/>
</dbReference>
<feature type="compositionally biased region" description="Low complexity" evidence="1">
    <location>
        <begin position="325"/>
        <end position="337"/>
    </location>
</feature>
<dbReference type="AlphaFoldDB" id="A0A7S0SC88"/>
<feature type="region of interest" description="Disordered" evidence="1">
    <location>
        <begin position="417"/>
        <end position="457"/>
    </location>
</feature>
<evidence type="ECO:0000256" key="2">
    <source>
        <dbReference type="SAM" id="Phobius"/>
    </source>
</evidence>
<feature type="transmembrane region" description="Helical" evidence="2">
    <location>
        <begin position="486"/>
        <end position="510"/>
    </location>
</feature>
<keyword evidence="2" id="KW-0472">Membrane</keyword>